<comment type="caution">
    <text evidence="2">The sequence shown here is derived from an EMBL/GenBank/DDBJ whole genome shotgun (WGS) entry which is preliminary data.</text>
</comment>
<feature type="compositionally biased region" description="Low complexity" evidence="1">
    <location>
        <begin position="2424"/>
        <end position="2439"/>
    </location>
</feature>
<feature type="region of interest" description="Disordered" evidence="1">
    <location>
        <begin position="1282"/>
        <end position="1316"/>
    </location>
</feature>
<feature type="region of interest" description="Disordered" evidence="1">
    <location>
        <begin position="819"/>
        <end position="845"/>
    </location>
</feature>
<feature type="region of interest" description="Disordered" evidence="1">
    <location>
        <begin position="862"/>
        <end position="910"/>
    </location>
</feature>
<protein>
    <submittedName>
        <fullName evidence="2">Uncharacterized protein</fullName>
    </submittedName>
</protein>
<name>A0A8J4BF72_9CHLO</name>
<keyword evidence="3" id="KW-1185">Reference proteome</keyword>
<feature type="region of interest" description="Disordered" evidence="1">
    <location>
        <begin position="386"/>
        <end position="408"/>
    </location>
</feature>
<feature type="compositionally biased region" description="Polar residues" evidence="1">
    <location>
        <begin position="2409"/>
        <end position="2422"/>
    </location>
</feature>
<sequence length="2509" mass="260632">MDTREIVDVTTDEHVLVPDAMPAPEDAEDAPAIAMHPLVVAMRQLEILQNQVFLAGPANNIQAQSADNSTLTGEDTGPYCRLACDVLSCTVSACELWRESLLRHPSSSNTNCPPISTAELYRLLAKLLASMHVLDCLKDSKQALRVALSAVTAQEGDEQQLLTAVQDFFNMPTACLVLLRDMLLEQPEVLTQTKVALFKLLEFQLAAVDGVLNQEADRKWGSLKSKLGISTGSLHAGGDTNNGPTDMNIAARSSARIALSLLVHLYCCVDSVEQDLHQGQTVNIDSTAGITPKAQALALQRLRTCMTTLRSSPIVPGYGDISIDLLKPLQGLPQLGPPWDPPTSVEAAALEDRYCLSAISSGAATDYGRVVEEILTLKLQYESDKQRLTEEGRNSSGGGSSGATDMRTSATDGVMVGRSGISQAAMSRAVGTLAFRAIQLLKDWQAAVLQLDAFRTWQRRLRLEEDVAAAAAAEDANAEDLLPKISAPRCAFTPTDMLEVVRLVSYIKGLHGVLSDNMIWIEPLLRIHCAAHLAQLLNTVVVPISSGALGLPQPAPVVPSVMIAASPTTQPRSSQLPPLARASGGGTSEAVVCSCAPRLVPSPAAQPLSAPSSARGTGTCTVNVPPSTVPGPAAEVGDAGAEVMPSIAVGIGRMWKTRAFRHGRTRSTVSSLEAMASEAAHAGLPPPSGATRHPDILNFGPSQRTTEDSADTVNLIASITADGMDWALSRPGESRNDPYARLREWFAAGGSNPLGGANATCLNAPLQPVPEGQTPTSERLPSAATINSGCERKSRRNAIPQSAAEAASILAAGNTSSTACEQQWPGSSGARNATTGTDGTEDGVECTVSSVSDCEGLMAGLESEEEACDSGNAVSGDDTRAGLGERASEEAQEANPQSQQPWPGADLIWPQPPVPSASWLSGNAVSPVNATTVSAGGASSNAGMGRSPVAGAPRVTAPAALSTNPLYVYPSAAREAVAEQERATVAIWMASEGGASAPTALAGGEQVAIVATNRHTIAEGAIGGEAITPRVEKQKPQLDQQASDERISYCDDLGATPQVDSAARQHSCYAGSNNRLAVGSGDDAPSGYDDDLRVSHGHLDLSQPDFTDTHASLEGAQMNIDVPVAVQPQSTKKPATSPFKRIKKLFSKRSSTVNVEKAPAATGGQVSSSQYDDAIIAAAGASDPALEVYYGGADFPATVAGFGALPAPYLADPREITSLDIESSALLGMQGANYGAFGIGVTAHSPATVSGEFLPGVMEEAAARDGAVAVLSVGPAGQVLGAQNEQQASGDSADSNAAGGRAGGKPRPSAGGGGGSGVIGGVVKGAAAFMEIAARAREEQSCQRLRIFANEMQVCLANAGLATGAERTSAPPCTEGHRPYRASRKGHVATGARASLKKLVISIKGKSNARNRSGGGGVAAAADQDAQAWTCDTAQGLGLDAQGFTRLRNSAELMAEELARLLNQRRERGKGTKDGPSTMQLLALSSELRTFVTVGLPSLEPLLAFRDNLAAAADMSALLLLDPSRSYGPAMGNGLAADARGSVPWELASKGVLFTVSAPDGIAVKPAELPLSSGLTMLTLFKDAIEALQMQQAQATFSGYPEPLTAARLQLMYRRQAKWCLGTFMQMTARRVWGTYKAQAMRTKLGLVVPPGAPDVAASTVVFEGLFRPLREDMVAQELLLLANTRPDMSVDTGVSLLAHLTSAIDDLVRQSATRTADLVLGSDLTSLVAVKQQLDVYSAAVTRLQQELPSIRPWKDVWLAALAARAVSSPTCSAISESAAATAAAVTQGCGSSAAGITLTAEDIILMHACSVAALRTLSTWSYDMVAVKFRPTKHTKVIWESLVSNATSMDAPSVLFPDGADIALASVAVDIRQSGRASDVSAAFFGRAHVQALHGLLGLTGIGRWVAALRRHAVDLLGDAAPLLRRVHEMYDTSLAGPRGPSMRESGGASGYLQLQQRWLRDRGHSELLVSAHRAMQALGNTVAAVALTDSVLAELCIARAPHLLPLAASAMQADYQAHAALKAMANADAATVPIGTGMVKPAPMQAVAPPPRGAGLAGLLLGQPLPPGLMSSSQSAVQAATLVQERLQEQLPVAFGLPGLWRALHECLYPLQASARSEPLLLASRLWSVVQVQLSCLTPEEQAVHTANVGDGVYVSAAALVQLAAGAPIAPGSVLHGDTMTQLQQAVALEQLKYELSVVTAHSAFGQMPYSGGMTDKATLDQLKAWSARAEVVRMAWDRAVQLTVGAGMAAKTSGQRTPWADSSASQTTRALDTPALVSCSGEAWTLLAQQASATAMAMIARAAAAAVAPAQHSGGQQQGNGNSQGAPGSRGQAGSHGRPPSQPGVGMNHTIPPRNAPPRPPTNAGSQQPGSATAAAAAGVLHRVSLNGPPLPPRGGAPSSGANGGRSTSGHINESPVSHPTHQQQQSHQQPAQQQAPPPPPPPAQQAQQQQTQPLQQIRAASHVLMKSPRGDGAGAYGLFTIAGSTAAQSRSRAASSLGDWGHME</sequence>
<evidence type="ECO:0000256" key="1">
    <source>
        <dbReference type="SAM" id="MobiDB-lite"/>
    </source>
</evidence>
<feature type="compositionally biased region" description="Low complexity" evidence="1">
    <location>
        <begin position="2314"/>
        <end position="2329"/>
    </location>
</feature>
<evidence type="ECO:0000313" key="2">
    <source>
        <dbReference type="EMBL" id="GIL60378.1"/>
    </source>
</evidence>
<reference evidence="2" key="1">
    <citation type="journal article" date="2021" name="Proc. Natl. Acad. Sci. U.S.A.">
        <title>Three genomes in the algal genus Volvox reveal the fate of a haploid sex-determining region after a transition to homothallism.</title>
        <authorList>
            <person name="Yamamoto K."/>
            <person name="Hamaji T."/>
            <person name="Kawai-Toyooka H."/>
            <person name="Matsuzaki R."/>
            <person name="Takahashi F."/>
            <person name="Nishimura Y."/>
            <person name="Kawachi M."/>
            <person name="Noguchi H."/>
            <person name="Minakuchi Y."/>
            <person name="Umen J.G."/>
            <person name="Toyoda A."/>
            <person name="Nozaki H."/>
        </authorList>
    </citation>
    <scope>NUCLEOTIDE SEQUENCE</scope>
    <source>
        <strain evidence="2">NIES-3780</strain>
    </source>
</reference>
<dbReference type="EMBL" id="BNCO01000039">
    <property type="protein sequence ID" value="GIL60378.1"/>
    <property type="molecule type" value="Genomic_DNA"/>
</dbReference>
<feature type="region of interest" description="Disordered" evidence="1">
    <location>
        <begin position="1366"/>
        <end position="1388"/>
    </location>
</feature>
<feature type="compositionally biased region" description="Low complexity" evidence="1">
    <location>
        <begin position="1288"/>
        <end position="1309"/>
    </location>
</feature>
<feature type="region of interest" description="Disordered" evidence="1">
    <location>
        <begin position="2490"/>
        <end position="2509"/>
    </location>
</feature>
<feature type="region of interest" description="Disordered" evidence="1">
    <location>
        <begin position="2314"/>
        <end position="2461"/>
    </location>
</feature>
<feature type="compositionally biased region" description="Low complexity" evidence="1">
    <location>
        <begin position="2449"/>
        <end position="2461"/>
    </location>
</feature>
<accession>A0A8J4BF72</accession>
<organism evidence="2 3">
    <name type="scientific">Volvox africanus</name>
    <dbReference type="NCBI Taxonomy" id="51714"/>
    <lineage>
        <taxon>Eukaryota</taxon>
        <taxon>Viridiplantae</taxon>
        <taxon>Chlorophyta</taxon>
        <taxon>core chlorophytes</taxon>
        <taxon>Chlorophyceae</taxon>
        <taxon>CS clade</taxon>
        <taxon>Chlamydomonadales</taxon>
        <taxon>Volvocaceae</taxon>
        <taxon>Volvox</taxon>
    </lineage>
</organism>
<evidence type="ECO:0000313" key="3">
    <source>
        <dbReference type="Proteomes" id="UP000747399"/>
    </source>
</evidence>
<dbReference type="Proteomes" id="UP000747399">
    <property type="component" value="Unassembled WGS sequence"/>
</dbReference>
<gene>
    <name evidence="2" type="ORF">Vafri_14989</name>
</gene>
<feature type="compositionally biased region" description="Low complexity" evidence="1">
    <location>
        <begin position="2490"/>
        <end position="2501"/>
    </location>
</feature>
<feature type="compositionally biased region" description="Low complexity" evidence="1">
    <location>
        <begin position="2366"/>
        <end position="2383"/>
    </location>
</feature>
<proteinExistence type="predicted"/>
<feature type="compositionally biased region" description="Polar residues" evidence="1">
    <location>
        <begin position="819"/>
        <end position="833"/>
    </location>
</feature>